<evidence type="ECO:0000256" key="12">
    <source>
        <dbReference type="ARBA" id="ARBA00023286"/>
    </source>
</evidence>
<feature type="signal peptide" evidence="15">
    <location>
        <begin position="1"/>
        <end position="16"/>
    </location>
</feature>
<keyword evidence="9" id="KW-0675">Receptor</keyword>
<evidence type="ECO:0000256" key="7">
    <source>
        <dbReference type="ARBA" id="ARBA00023136"/>
    </source>
</evidence>
<comment type="similarity">
    <text evidence="15">Belongs to the ligand-gated ion channel (TC 1.A.9) family.</text>
</comment>
<dbReference type="InterPro" id="IPR036719">
    <property type="entry name" value="Neuro-gated_channel_TM_sf"/>
</dbReference>
<dbReference type="PRINTS" id="PR00252">
    <property type="entry name" value="NRIONCHANNEL"/>
</dbReference>
<keyword evidence="8" id="KW-1015">Disulfide bond</keyword>
<feature type="transmembrane region" description="Helical" evidence="15">
    <location>
        <begin position="251"/>
        <end position="274"/>
    </location>
</feature>
<evidence type="ECO:0000256" key="13">
    <source>
        <dbReference type="ARBA" id="ARBA00023303"/>
    </source>
</evidence>
<dbReference type="GO" id="GO:0045211">
    <property type="term" value="C:postsynaptic membrane"/>
    <property type="evidence" value="ECO:0007669"/>
    <property type="project" value="UniProtKB-SubCell"/>
</dbReference>
<evidence type="ECO:0000256" key="4">
    <source>
        <dbReference type="ARBA" id="ARBA00022989"/>
    </source>
</evidence>
<keyword evidence="6 15" id="KW-0406">Ion transport</keyword>
<evidence type="ECO:0000256" key="14">
    <source>
        <dbReference type="ARBA" id="ARBA00034104"/>
    </source>
</evidence>
<dbReference type="OrthoDB" id="5975154at2759"/>
<reference evidence="18 19" key="1">
    <citation type="journal article" date="2017" name="Curr. Biol.">
        <title>Genome architecture and evolution of a unichromosomal asexual nematode.</title>
        <authorList>
            <person name="Fradin H."/>
            <person name="Zegar C."/>
            <person name="Gutwein M."/>
            <person name="Lucas J."/>
            <person name="Kovtun M."/>
            <person name="Corcoran D."/>
            <person name="Baugh L.R."/>
            <person name="Kiontke K."/>
            <person name="Gunsalus K."/>
            <person name="Fitch D.H."/>
            <person name="Piano F."/>
        </authorList>
    </citation>
    <scope>NUCLEOTIDE SEQUENCE [LARGE SCALE GENOMIC DNA]</scope>
    <source>
        <strain evidence="18">PF1309</strain>
    </source>
</reference>
<dbReference type="Gene3D" id="2.70.170.10">
    <property type="entry name" value="Neurotransmitter-gated ion-channel ligand-binding domain"/>
    <property type="match status" value="1"/>
</dbReference>
<dbReference type="STRING" id="2018661.A0A2A2J8N4"/>
<organism evidence="18 19">
    <name type="scientific">Diploscapter pachys</name>
    <dbReference type="NCBI Taxonomy" id="2018661"/>
    <lineage>
        <taxon>Eukaryota</taxon>
        <taxon>Metazoa</taxon>
        <taxon>Ecdysozoa</taxon>
        <taxon>Nematoda</taxon>
        <taxon>Chromadorea</taxon>
        <taxon>Rhabditida</taxon>
        <taxon>Rhabditina</taxon>
        <taxon>Rhabditomorpha</taxon>
        <taxon>Rhabditoidea</taxon>
        <taxon>Rhabditidae</taxon>
        <taxon>Diploscapter</taxon>
    </lineage>
</organism>
<dbReference type="SUPFAM" id="SSF63712">
    <property type="entry name" value="Nicotinic receptor ligand binding domain-like"/>
    <property type="match status" value="1"/>
</dbReference>
<dbReference type="InterPro" id="IPR006029">
    <property type="entry name" value="Neurotrans-gated_channel_TM"/>
</dbReference>
<evidence type="ECO:0000256" key="15">
    <source>
        <dbReference type="RuleBase" id="RU000687"/>
    </source>
</evidence>
<dbReference type="FunFam" id="2.70.170.10:FF:000044">
    <property type="entry name" value="AcetylCholine Receptor"/>
    <property type="match status" value="1"/>
</dbReference>
<evidence type="ECO:0000256" key="8">
    <source>
        <dbReference type="ARBA" id="ARBA00023157"/>
    </source>
</evidence>
<feature type="chain" id="PRO_5022259590" description="Neurotransmitter-gated ion-channel ligand-binding domain-containing protein" evidence="15">
    <location>
        <begin position="17"/>
        <end position="538"/>
    </location>
</feature>
<evidence type="ECO:0000313" key="19">
    <source>
        <dbReference type="Proteomes" id="UP000218231"/>
    </source>
</evidence>
<evidence type="ECO:0008006" key="20">
    <source>
        <dbReference type="Google" id="ProtNLM"/>
    </source>
</evidence>
<keyword evidence="11" id="KW-0628">Postsynaptic cell membrane</keyword>
<keyword evidence="3 15" id="KW-0812">Transmembrane</keyword>
<dbReference type="GO" id="GO:0004888">
    <property type="term" value="F:transmembrane signaling receptor activity"/>
    <property type="evidence" value="ECO:0007669"/>
    <property type="project" value="InterPro"/>
</dbReference>
<dbReference type="Gene3D" id="1.20.58.390">
    <property type="entry name" value="Neurotransmitter-gated ion-channel transmembrane domain"/>
    <property type="match status" value="2"/>
</dbReference>
<evidence type="ECO:0000259" key="16">
    <source>
        <dbReference type="Pfam" id="PF02931"/>
    </source>
</evidence>
<feature type="domain" description="Neurotransmitter-gated ion-channel ligand-binding" evidence="16">
    <location>
        <begin position="21"/>
        <end position="250"/>
    </location>
</feature>
<evidence type="ECO:0000256" key="11">
    <source>
        <dbReference type="ARBA" id="ARBA00023257"/>
    </source>
</evidence>
<dbReference type="CDD" id="cd19064">
    <property type="entry name" value="LGIC_TM_nAChR"/>
    <property type="match status" value="1"/>
</dbReference>
<dbReference type="GO" id="GO:0022848">
    <property type="term" value="F:acetylcholine-gated monoatomic cation-selective channel activity"/>
    <property type="evidence" value="ECO:0007669"/>
    <property type="project" value="InterPro"/>
</dbReference>
<evidence type="ECO:0000259" key="17">
    <source>
        <dbReference type="Pfam" id="PF02932"/>
    </source>
</evidence>
<evidence type="ECO:0000313" key="18">
    <source>
        <dbReference type="EMBL" id="PAV57949.1"/>
    </source>
</evidence>
<dbReference type="InterPro" id="IPR006201">
    <property type="entry name" value="Neur_channel"/>
</dbReference>
<keyword evidence="12" id="KW-1071">Ligand-gated ion channel</keyword>
<evidence type="ECO:0000256" key="6">
    <source>
        <dbReference type="ARBA" id="ARBA00023065"/>
    </source>
</evidence>
<keyword evidence="19" id="KW-1185">Reference proteome</keyword>
<dbReference type="Pfam" id="PF02932">
    <property type="entry name" value="Neur_chan_memb"/>
    <property type="match status" value="1"/>
</dbReference>
<accession>A0A2A2J8N4</accession>
<keyword evidence="13 15" id="KW-0407">Ion channel</keyword>
<keyword evidence="5" id="KW-0770">Synapse</keyword>
<dbReference type="InterPro" id="IPR002394">
    <property type="entry name" value="Nicotinic_acetylcholine_rcpt"/>
</dbReference>
<proteinExistence type="inferred from homology"/>
<feature type="transmembrane region" description="Helical" evidence="15">
    <location>
        <begin position="315"/>
        <end position="337"/>
    </location>
</feature>
<gene>
    <name evidence="18" type="ORF">WR25_21757</name>
</gene>
<dbReference type="PROSITE" id="PS00236">
    <property type="entry name" value="NEUROTR_ION_CHANNEL"/>
    <property type="match status" value="1"/>
</dbReference>
<keyword evidence="1 15" id="KW-0813">Transport</keyword>
<dbReference type="InterPro" id="IPR006202">
    <property type="entry name" value="Neur_chan_lig-bd"/>
</dbReference>
<feature type="transmembrane region" description="Helical" evidence="15">
    <location>
        <begin position="469"/>
        <end position="492"/>
    </location>
</feature>
<dbReference type="PRINTS" id="PR00254">
    <property type="entry name" value="NICOTINICR"/>
</dbReference>
<dbReference type="PANTHER" id="PTHR18945">
    <property type="entry name" value="NEUROTRANSMITTER GATED ION CHANNEL"/>
    <property type="match status" value="1"/>
</dbReference>
<dbReference type="InterPro" id="IPR036734">
    <property type="entry name" value="Neur_chan_lig-bd_sf"/>
</dbReference>
<comment type="subcellular location">
    <subcellularLocation>
        <location evidence="14">Postsynaptic cell membrane</location>
        <topology evidence="14">Multi-pass membrane protein</topology>
    </subcellularLocation>
</comment>
<sequence length="538" mass="61986">MLILGFFIGLFCCVESTKFADQLYEDLLYYYNKNVRPVKNASDAVRVKFGASLIRLIDIDEVNQILTTNLWLEMQWLDTKLVWDPAQAGGIRKLHIPTDQIWVPDIVLYNNADGEPQITIMNDALVYYNGLVVWKPPSIYKSFCSIDIEFFPYDSQKCSMKFIGWSYNGYYLDIRQIPFTDFPITTRQDEEDGSDYEFSEKGMDLSFFHPSLEWDLMNITSSRHAKLYPGCCGQDYYIDVTFELTLRRKPLFYTVNIVIPCMLIAILTMFVFYVPPIEHKIAFSISVLVAISVFYLVLIDLLPATSIKIPLIGKYLLFTMIAVFVSIIQSVMSLNFYRRDGSAAPMGPLTRLIFVKTLPKFLWLKEYEDEEGVSEKGSTSSDAFMAGNNSRRPSPFFLSVPSESEAQQHKFSTVDMRLSQLAQLRGMHVDLIRRMIDNIAFISDHYRAMKSEDKISDEWTFVANVFDRIILIIFFLINLAGTAVIALNSPFFDDDKAPLGLDKYSRPLSADTFDKYIENFSMTEFWENDGILFPNYNN</sequence>
<comment type="caution">
    <text evidence="18">The sequence shown here is derived from an EMBL/GenBank/DDBJ whole genome shotgun (WGS) entry which is preliminary data.</text>
</comment>
<dbReference type="Pfam" id="PF02931">
    <property type="entry name" value="Neur_chan_LBD"/>
    <property type="match status" value="1"/>
</dbReference>
<dbReference type="EMBL" id="LIAE01010610">
    <property type="protein sequence ID" value="PAV57949.1"/>
    <property type="molecule type" value="Genomic_DNA"/>
</dbReference>
<name>A0A2A2J8N4_9BILA</name>
<evidence type="ECO:0000256" key="2">
    <source>
        <dbReference type="ARBA" id="ARBA00022475"/>
    </source>
</evidence>
<evidence type="ECO:0000256" key="10">
    <source>
        <dbReference type="ARBA" id="ARBA00023180"/>
    </source>
</evidence>
<keyword evidence="4 15" id="KW-1133">Transmembrane helix</keyword>
<dbReference type="InterPro" id="IPR038050">
    <property type="entry name" value="Neuro_actylchol_rec"/>
</dbReference>
<feature type="domain" description="Neurotransmitter-gated ion-channel transmembrane" evidence="17">
    <location>
        <begin position="257"/>
        <end position="485"/>
    </location>
</feature>
<keyword evidence="10" id="KW-0325">Glycoprotein</keyword>
<dbReference type="Proteomes" id="UP000218231">
    <property type="component" value="Unassembled WGS sequence"/>
</dbReference>
<dbReference type="AlphaFoldDB" id="A0A2A2J8N4"/>
<protein>
    <recommendedName>
        <fullName evidence="20">Neurotransmitter-gated ion-channel ligand-binding domain-containing protein</fullName>
    </recommendedName>
</protein>
<dbReference type="SUPFAM" id="SSF90112">
    <property type="entry name" value="Neurotransmitter-gated ion-channel transmembrane pore"/>
    <property type="match status" value="1"/>
</dbReference>
<keyword evidence="15" id="KW-0732">Signal</keyword>
<evidence type="ECO:0000256" key="1">
    <source>
        <dbReference type="ARBA" id="ARBA00022448"/>
    </source>
</evidence>
<keyword evidence="7 15" id="KW-0472">Membrane</keyword>
<keyword evidence="2" id="KW-1003">Cell membrane</keyword>
<evidence type="ECO:0000256" key="9">
    <source>
        <dbReference type="ARBA" id="ARBA00023170"/>
    </source>
</evidence>
<evidence type="ECO:0000256" key="5">
    <source>
        <dbReference type="ARBA" id="ARBA00023018"/>
    </source>
</evidence>
<evidence type="ECO:0000256" key="3">
    <source>
        <dbReference type="ARBA" id="ARBA00022692"/>
    </source>
</evidence>
<feature type="transmembrane region" description="Helical" evidence="15">
    <location>
        <begin position="281"/>
        <end position="303"/>
    </location>
</feature>
<dbReference type="InterPro" id="IPR018000">
    <property type="entry name" value="Neurotransmitter_ion_chnl_CS"/>
</dbReference>